<evidence type="ECO:0000313" key="3">
    <source>
        <dbReference type="EMBL" id="KAG6458773.1"/>
    </source>
</evidence>
<keyword evidence="2" id="KW-0472">Membrane</keyword>
<dbReference type="AlphaFoldDB" id="A0A921ZIR7"/>
<keyword evidence="4" id="KW-1185">Reference proteome</keyword>
<feature type="region of interest" description="Disordered" evidence="1">
    <location>
        <begin position="1"/>
        <end position="81"/>
    </location>
</feature>
<proteinExistence type="predicted"/>
<keyword evidence="2" id="KW-0812">Transmembrane</keyword>
<organism evidence="3 4">
    <name type="scientific">Manduca sexta</name>
    <name type="common">Tobacco hawkmoth</name>
    <name type="synonym">Tobacco hornworm</name>
    <dbReference type="NCBI Taxonomy" id="7130"/>
    <lineage>
        <taxon>Eukaryota</taxon>
        <taxon>Metazoa</taxon>
        <taxon>Ecdysozoa</taxon>
        <taxon>Arthropoda</taxon>
        <taxon>Hexapoda</taxon>
        <taxon>Insecta</taxon>
        <taxon>Pterygota</taxon>
        <taxon>Neoptera</taxon>
        <taxon>Endopterygota</taxon>
        <taxon>Lepidoptera</taxon>
        <taxon>Glossata</taxon>
        <taxon>Ditrysia</taxon>
        <taxon>Bombycoidea</taxon>
        <taxon>Sphingidae</taxon>
        <taxon>Sphinginae</taxon>
        <taxon>Sphingini</taxon>
        <taxon>Manduca</taxon>
    </lineage>
</organism>
<sequence>MDNPRMVDAGPLRRVVWRPLPPSLSPRPSPSVSARGRSDASLEPQPAELCTRTAPALPHRRRRARSAPPRAPAVFSYNPPGRGTRFHSARTKFQRCATRHRWRAAAEARPAVVRAVAYTLVQVSIDFPFHLIKQRASVSNSVCVYLSLSAVSATLYIVVH</sequence>
<evidence type="ECO:0000256" key="2">
    <source>
        <dbReference type="SAM" id="Phobius"/>
    </source>
</evidence>
<dbReference type="EMBL" id="JH668595">
    <property type="protein sequence ID" value="KAG6458773.1"/>
    <property type="molecule type" value="Genomic_DNA"/>
</dbReference>
<name>A0A921ZIR7_MANSE</name>
<evidence type="ECO:0000313" key="4">
    <source>
        <dbReference type="Proteomes" id="UP000791440"/>
    </source>
</evidence>
<comment type="caution">
    <text evidence="3">The sequence shown here is derived from an EMBL/GenBank/DDBJ whole genome shotgun (WGS) entry which is preliminary data.</text>
</comment>
<reference evidence="3" key="2">
    <citation type="submission" date="2020-12" db="EMBL/GenBank/DDBJ databases">
        <authorList>
            <person name="Kanost M."/>
        </authorList>
    </citation>
    <scope>NUCLEOTIDE SEQUENCE</scope>
</reference>
<reference evidence="3" key="1">
    <citation type="journal article" date="2016" name="Insect Biochem. Mol. Biol.">
        <title>Multifaceted biological insights from a draft genome sequence of the tobacco hornworm moth, Manduca sexta.</title>
        <authorList>
            <person name="Kanost M.R."/>
            <person name="Arrese E.L."/>
            <person name="Cao X."/>
            <person name="Chen Y.R."/>
            <person name="Chellapilla S."/>
            <person name="Goldsmith M.R."/>
            <person name="Grosse-Wilde E."/>
            <person name="Heckel D.G."/>
            <person name="Herndon N."/>
            <person name="Jiang H."/>
            <person name="Papanicolaou A."/>
            <person name="Qu J."/>
            <person name="Soulages J.L."/>
            <person name="Vogel H."/>
            <person name="Walters J."/>
            <person name="Waterhouse R.M."/>
            <person name="Ahn S.J."/>
            <person name="Almeida F.C."/>
            <person name="An C."/>
            <person name="Aqrawi P."/>
            <person name="Bretschneider A."/>
            <person name="Bryant W.B."/>
            <person name="Bucks S."/>
            <person name="Chao H."/>
            <person name="Chevignon G."/>
            <person name="Christen J.M."/>
            <person name="Clarke D.F."/>
            <person name="Dittmer N.T."/>
            <person name="Ferguson L.C.F."/>
            <person name="Garavelou S."/>
            <person name="Gordon K.H.J."/>
            <person name="Gunaratna R.T."/>
            <person name="Han Y."/>
            <person name="Hauser F."/>
            <person name="He Y."/>
            <person name="Heidel-Fischer H."/>
            <person name="Hirsh A."/>
            <person name="Hu Y."/>
            <person name="Jiang H."/>
            <person name="Kalra D."/>
            <person name="Klinner C."/>
            <person name="Konig C."/>
            <person name="Kovar C."/>
            <person name="Kroll A.R."/>
            <person name="Kuwar S.S."/>
            <person name="Lee S.L."/>
            <person name="Lehman R."/>
            <person name="Li K."/>
            <person name="Li Z."/>
            <person name="Liang H."/>
            <person name="Lovelace S."/>
            <person name="Lu Z."/>
            <person name="Mansfield J.H."/>
            <person name="McCulloch K.J."/>
            <person name="Mathew T."/>
            <person name="Morton B."/>
            <person name="Muzny D.M."/>
            <person name="Neunemann D."/>
            <person name="Ongeri F."/>
            <person name="Pauchet Y."/>
            <person name="Pu L.L."/>
            <person name="Pyrousis I."/>
            <person name="Rao X.J."/>
            <person name="Redding A."/>
            <person name="Roesel C."/>
            <person name="Sanchez-Gracia A."/>
            <person name="Schaack S."/>
            <person name="Shukla A."/>
            <person name="Tetreau G."/>
            <person name="Wang Y."/>
            <person name="Xiong G.H."/>
            <person name="Traut W."/>
            <person name="Walsh T.K."/>
            <person name="Worley K.C."/>
            <person name="Wu D."/>
            <person name="Wu W."/>
            <person name="Wu Y.Q."/>
            <person name="Zhang X."/>
            <person name="Zou Z."/>
            <person name="Zucker H."/>
            <person name="Briscoe A.D."/>
            <person name="Burmester T."/>
            <person name="Clem R.J."/>
            <person name="Feyereisen R."/>
            <person name="Grimmelikhuijzen C.J.P."/>
            <person name="Hamodrakas S.J."/>
            <person name="Hansson B.S."/>
            <person name="Huguet E."/>
            <person name="Jermiin L.S."/>
            <person name="Lan Q."/>
            <person name="Lehman H.K."/>
            <person name="Lorenzen M."/>
            <person name="Merzendorfer H."/>
            <person name="Michalopoulos I."/>
            <person name="Morton D.B."/>
            <person name="Muthukrishnan S."/>
            <person name="Oakeshott J.G."/>
            <person name="Palmer W."/>
            <person name="Park Y."/>
            <person name="Passarelli A.L."/>
            <person name="Rozas J."/>
            <person name="Schwartz L.M."/>
            <person name="Smith W."/>
            <person name="Southgate A."/>
            <person name="Vilcinskas A."/>
            <person name="Vogt R."/>
            <person name="Wang P."/>
            <person name="Werren J."/>
            <person name="Yu X.Q."/>
            <person name="Zhou J.J."/>
            <person name="Brown S.J."/>
            <person name="Scherer S.E."/>
            <person name="Richards S."/>
            <person name="Blissard G.W."/>
        </authorList>
    </citation>
    <scope>NUCLEOTIDE SEQUENCE</scope>
</reference>
<keyword evidence="2" id="KW-1133">Transmembrane helix</keyword>
<evidence type="ECO:0000256" key="1">
    <source>
        <dbReference type="SAM" id="MobiDB-lite"/>
    </source>
</evidence>
<feature type="compositionally biased region" description="Pro residues" evidence="1">
    <location>
        <begin position="19"/>
        <end position="29"/>
    </location>
</feature>
<accession>A0A921ZIR7</accession>
<gene>
    <name evidence="3" type="ORF">O3G_MSEX011042</name>
</gene>
<dbReference type="Proteomes" id="UP000791440">
    <property type="component" value="Unassembled WGS sequence"/>
</dbReference>
<feature type="transmembrane region" description="Helical" evidence="2">
    <location>
        <begin position="142"/>
        <end position="159"/>
    </location>
</feature>
<protein>
    <submittedName>
        <fullName evidence="3">Uncharacterized protein</fullName>
    </submittedName>
</protein>